<proteinExistence type="predicted"/>
<accession>A0A382HRG6</accession>
<reference evidence="1" key="1">
    <citation type="submission" date="2018-05" db="EMBL/GenBank/DDBJ databases">
        <authorList>
            <person name="Lanie J.A."/>
            <person name="Ng W.-L."/>
            <person name="Kazmierczak K.M."/>
            <person name="Andrzejewski T.M."/>
            <person name="Davidsen T.M."/>
            <person name="Wayne K.J."/>
            <person name="Tettelin H."/>
            <person name="Glass J.I."/>
            <person name="Rusch D."/>
            <person name="Podicherti R."/>
            <person name="Tsui H.-C.T."/>
            <person name="Winkler M.E."/>
        </authorList>
    </citation>
    <scope>NUCLEOTIDE SEQUENCE</scope>
</reference>
<dbReference type="Pfam" id="PF08889">
    <property type="entry name" value="WbqC"/>
    <property type="match status" value="1"/>
</dbReference>
<sequence length="131" mass="15962">MFCFFDISQYQKKEWDNRNKIYTHNGELMLSVPTKSQKHFDKTIGEIEVNNETNWAEKQYKSIFLNYKNHPFFENHKPFLEDMYLNQRWNKLVDLNVYFFKYILKLLDQNIPIVMASNYDFQGQKSDLVLD</sequence>
<protein>
    <submittedName>
        <fullName evidence="1">Uncharacterized protein</fullName>
    </submittedName>
</protein>
<evidence type="ECO:0000313" key="1">
    <source>
        <dbReference type="EMBL" id="SVB89799.1"/>
    </source>
</evidence>
<gene>
    <name evidence="1" type="ORF">METZ01_LOCUS242653</name>
</gene>
<name>A0A382HRG6_9ZZZZ</name>
<dbReference type="InterPro" id="IPR014985">
    <property type="entry name" value="WbqC"/>
</dbReference>
<organism evidence="1">
    <name type="scientific">marine metagenome</name>
    <dbReference type="NCBI Taxonomy" id="408172"/>
    <lineage>
        <taxon>unclassified sequences</taxon>
        <taxon>metagenomes</taxon>
        <taxon>ecological metagenomes</taxon>
    </lineage>
</organism>
<dbReference type="AlphaFoldDB" id="A0A382HRG6"/>
<dbReference type="EMBL" id="UINC01062820">
    <property type="protein sequence ID" value="SVB89799.1"/>
    <property type="molecule type" value="Genomic_DNA"/>
</dbReference>
<feature type="non-terminal residue" evidence="1">
    <location>
        <position position="131"/>
    </location>
</feature>